<reference evidence="3 4" key="1">
    <citation type="submission" date="2020-08" db="EMBL/GenBank/DDBJ databases">
        <title>Genomic Encyclopedia of Type Strains, Phase IV (KMG-IV): sequencing the most valuable type-strain genomes for metagenomic binning, comparative biology and taxonomic classification.</title>
        <authorList>
            <person name="Goeker M."/>
        </authorList>
    </citation>
    <scope>NUCLEOTIDE SEQUENCE [LARGE SCALE GENOMIC DNA]</scope>
    <source>
        <strain evidence="3 4">DSM 44197</strain>
    </source>
</reference>
<evidence type="ECO:0000256" key="1">
    <source>
        <dbReference type="SAM" id="MobiDB-lite"/>
    </source>
</evidence>
<gene>
    <name evidence="3" type="ORF">HNR61_005345</name>
</gene>
<feature type="compositionally biased region" description="Basic residues" evidence="1">
    <location>
        <begin position="75"/>
        <end position="92"/>
    </location>
</feature>
<feature type="region of interest" description="Disordered" evidence="1">
    <location>
        <begin position="72"/>
        <end position="92"/>
    </location>
</feature>
<evidence type="ECO:0000313" key="3">
    <source>
        <dbReference type="EMBL" id="MBA8953692.1"/>
    </source>
</evidence>
<keyword evidence="4" id="KW-1185">Reference proteome</keyword>
<dbReference type="RefSeq" id="WP_182845858.1">
    <property type="nucleotide sequence ID" value="NZ_BAAALP010000056.1"/>
</dbReference>
<dbReference type="PROSITE" id="PS51257">
    <property type="entry name" value="PROKAR_LIPOPROTEIN"/>
    <property type="match status" value="1"/>
</dbReference>
<feature type="signal peptide" evidence="2">
    <location>
        <begin position="1"/>
        <end position="36"/>
    </location>
</feature>
<dbReference type="AlphaFoldDB" id="A0A7W3LT01"/>
<keyword evidence="2" id="KW-0732">Signal</keyword>
<organism evidence="3 4">
    <name type="scientific">Actinomadura namibiensis</name>
    <dbReference type="NCBI Taxonomy" id="182080"/>
    <lineage>
        <taxon>Bacteria</taxon>
        <taxon>Bacillati</taxon>
        <taxon>Actinomycetota</taxon>
        <taxon>Actinomycetes</taxon>
        <taxon>Streptosporangiales</taxon>
        <taxon>Thermomonosporaceae</taxon>
        <taxon>Actinomadura</taxon>
    </lineage>
</organism>
<proteinExistence type="predicted"/>
<protein>
    <recommendedName>
        <fullName evidence="5">Lipoprotein</fullName>
    </recommendedName>
</protein>
<dbReference type="Proteomes" id="UP000572680">
    <property type="component" value="Unassembled WGS sequence"/>
</dbReference>
<evidence type="ECO:0000256" key="2">
    <source>
        <dbReference type="SAM" id="SignalP"/>
    </source>
</evidence>
<sequence>MNFTARTLSGTSRVAALAIAGAAAAAALGCAGTASADPGPIPAWKCEKGGGTVIPIGDDFVCYGGYFNGEPVYKDHKHYKDHKDHKDHKDKH</sequence>
<feature type="chain" id="PRO_5031448827" description="Lipoprotein" evidence="2">
    <location>
        <begin position="37"/>
        <end position="92"/>
    </location>
</feature>
<dbReference type="EMBL" id="JACJIA010000007">
    <property type="protein sequence ID" value="MBA8953692.1"/>
    <property type="molecule type" value="Genomic_DNA"/>
</dbReference>
<comment type="caution">
    <text evidence="3">The sequence shown here is derived from an EMBL/GenBank/DDBJ whole genome shotgun (WGS) entry which is preliminary data.</text>
</comment>
<accession>A0A7W3LT01</accession>
<name>A0A7W3LT01_ACTNM</name>
<evidence type="ECO:0008006" key="5">
    <source>
        <dbReference type="Google" id="ProtNLM"/>
    </source>
</evidence>
<evidence type="ECO:0000313" key="4">
    <source>
        <dbReference type="Proteomes" id="UP000572680"/>
    </source>
</evidence>